<feature type="transmembrane region" description="Helical" evidence="5">
    <location>
        <begin position="222"/>
        <end position="244"/>
    </location>
</feature>
<feature type="transmembrane region" description="Helical" evidence="5">
    <location>
        <begin position="195"/>
        <end position="216"/>
    </location>
</feature>
<evidence type="ECO:0000256" key="1">
    <source>
        <dbReference type="ARBA" id="ARBA00004141"/>
    </source>
</evidence>
<evidence type="ECO:0000256" key="5">
    <source>
        <dbReference type="SAM" id="Phobius"/>
    </source>
</evidence>
<evidence type="ECO:0000256" key="3">
    <source>
        <dbReference type="ARBA" id="ARBA00022989"/>
    </source>
</evidence>
<protein>
    <submittedName>
        <fullName evidence="6">Membrane protein</fullName>
    </submittedName>
</protein>
<proteinExistence type="predicted"/>
<feature type="transmembrane region" description="Helical" evidence="5">
    <location>
        <begin position="315"/>
        <end position="337"/>
    </location>
</feature>
<dbReference type="PANTHER" id="PTHR43077">
    <property type="entry name" value="TRANSPORT PERMEASE YVFS-RELATED"/>
    <property type="match status" value="1"/>
</dbReference>
<dbReference type="GO" id="GO:0016020">
    <property type="term" value="C:membrane"/>
    <property type="evidence" value="ECO:0007669"/>
    <property type="project" value="UniProtKB-SubCell"/>
</dbReference>
<dbReference type="EMBL" id="BMMK01000010">
    <property type="protein sequence ID" value="GGM53580.1"/>
    <property type="molecule type" value="Genomic_DNA"/>
</dbReference>
<reference evidence="6" key="1">
    <citation type="journal article" date="2014" name="Int. J. Syst. Evol. Microbiol.">
        <title>Complete genome sequence of Corynebacterium casei LMG S-19264T (=DSM 44701T), isolated from a smear-ripened cheese.</title>
        <authorList>
            <consortium name="US DOE Joint Genome Institute (JGI-PGF)"/>
            <person name="Walter F."/>
            <person name="Albersmeier A."/>
            <person name="Kalinowski J."/>
            <person name="Ruckert C."/>
        </authorList>
    </citation>
    <scope>NUCLEOTIDE SEQUENCE</scope>
    <source>
        <strain evidence="6">CGMCC 4.5737</strain>
    </source>
</reference>
<keyword evidence="7" id="KW-1185">Reference proteome</keyword>
<evidence type="ECO:0000256" key="2">
    <source>
        <dbReference type="ARBA" id="ARBA00022692"/>
    </source>
</evidence>
<reference evidence="6" key="2">
    <citation type="submission" date="2020-09" db="EMBL/GenBank/DDBJ databases">
        <authorList>
            <person name="Sun Q."/>
            <person name="Zhou Y."/>
        </authorList>
    </citation>
    <scope>NUCLEOTIDE SEQUENCE</scope>
    <source>
        <strain evidence="6">CGMCC 4.5737</strain>
    </source>
</reference>
<dbReference type="InterPro" id="IPR051328">
    <property type="entry name" value="T7SS_ABC-Transporter"/>
</dbReference>
<keyword evidence="3 5" id="KW-1133">Transmembrane helix</keyword>
<comment type="subcellular location">
    <subcellularLocation>
        <location evidence="1">Membrane</location>
        <topology evidence="1">Multi-pass membrane protein</topology>
    </subcellularLocation>
</comment>
<keyword evidence="2 5" id="KW-0812">Transmembrane</keyword>
<gene>
    <name evidence="6" type="ORF">GCM10012275_25770</name>
</gene>
<feature type="transmembrane region" description="Helical" evidence="5">
    <location>
        <begin position="251"/>
        <end position="272"/>
    </location>
</feature>
<accession>A0A8J3FUB0</accession>
<name>A0A8J3FUB0_9PSEU</name>
<evidence type="ECO:0000256" key="4">
    <source>
        <dbReference type="ARBA" id="ARBA00023136"/>
    </source>
</evidence>
<feature type="transmembrane region" description="Helical" evidence="5">
    <location>
        <begin position="21"/>
        <end position="42"/>
    </location>
</feature>
<evidence type="ECO:0000313" key="7">
    <source>
        <dbReference type="Proteomes" id="UP000637578"/>
    </source>
</evidence>
<dbReference type="RefSeq" id="WP_229686307.1">
    <property type="nucleotide sequence ID" value="NZ_BMMK01000010.1"/>
</dbReference>
<feature type="transmembrane region" description="Helical" evidence="5">
    <location>
        <begin position="163"/>
        <end position="183"/>
    </location>
</feature>
<organism evidence="6 7">
    <name type="scientific">Longimycelium tulufanense</name>
    <dbReference type="NCBI Taxonomy" id="907463"/>
    <lineage>
        <taxon>Bacteria</taxon>
        <taxon>Bacillati</taxon>
        <taxon>Actinomycetota</taxon>
        <taxon>Actinomycetes</taxon>
        <taxon>Pseudonocardiales</taxon>
        <taxon>Pseudonocardiaceae</taxon>
        <taxon>Longimycelium</taxon>
    </lineage>
</organism>
<dbReference type="PANTHER" id="PTHR43077:SF10">
    <property type="entry name" value="TRANSPORT PERMEASE PROTEIN"/>
    <property type="match status" value="1"/>
</dbReference>
<dbReference type="AlphaFoldDB" id="A0A8J3FUB0"/>
<comment type="caution">
    <text evidence="6">The sequence shown here is derived from an EMBL/GenBank/DDBJ whole genome shotgun (WGS) entry which is preliminary data.</text>
</comment>
<keyword evidence="4 5" id="KW-0472">Membrane</keyword>
<sequence length="361" mass="37324">MAANERPERGLGQRLREAVTVRAALLVLGVFLLQLAFILSYVGALHHPEPHKIPLAVAAPQQQIADQVVDQLNELPGTPIDARRVADETAVRDEINQREVDAGLVVNPTAATDHLLLAGAAGPALASVTVNVLSRAYSVQGRELTVTDIKPVSSGDGRGLSSFYVVIGWMVGGYLVAAILGLAGGARPATFGRTIIRLTTLAVYAIASGWGGAVIVGPVLDALPGGFVSLWAVGALVVFATAAATMAAQTIAGVVGIGVAILAFVVLGNPSAGGPYPQPLLPTFWREIGPYLPPGAGTTATRSVAYFDNAGAGQALWILAIYAIAGVLVTLVVARLLRRDRGRRSEPGSESAGERSEAPES</sequence>
<evidence type="ECO:0000313" key="6">
    <source>
        <dbReference type="EMBL" id="GGM53580.1"/>
    </source>
</evidence>
<dbReference type="Proteomes" id="UP000637578">
    <property type="component" value="Unassembled WGS sequence"/>
</dbReference>